<name>A0A5J4TNR4_9EUKA</name>
<sequence length="72" mass="8316">MFGSCKLVCSCRNPVRGSRKPKCGNHKPMMDFNITGRVAELENERLAMQHEAEIQLESAQLVWLRKLEEIRT</sequence>
<protein>
    <submittedName>
        <fullName evidence="1">Uncharacterized protein</fullName>
    </submittedName>
</protein>
<dbReference type="Proteomes" id="UP000324800">
    <property type="component" value="Unassembled WGS sequence"/>
</dbReference>
<reference evidence="1 2" key="1">
    <citation type="submission" date="2019-03" db="EMBL/GenBank/DDBJ databases">
        <title>Single cell metagenomics reveals metabolic interactions within the superorganism composed of flagellate Streblomastix strix and complex community of Bacteroidetes bacteria on its surface.</title>
        <authorList>
            <person name="Treitli S.C."/>
            <person name="Kolisko M."/>
            <person name="Husnik F."/>
            <person name="Keeling P."/>
            <person name="Hampl V."/>
        </authorList>
    </citation>
    <scope>NUCLEOTIDE SEQUENCE [LARGE SCALE GENOMIC DNA]</scope>
    <source>
        <strain evidence="1">ST1C</strain>
    </source>
</reference>
<organism evidence="1 2">
    <name type="scientific">Streblomastix strix</name>
    <dbReference type="NCBI Taxonomy" id="222440"/>
    <lineage>
        <taxon>Eukaryota</taxon>
        <taxon>Metamonada</taxon>
        <taxon>Preaxostyla</taxon>
        <taxon>Oxymonadida</taxon>
        <taxon>Streblomastigidae</taxon>
        <taxon>Streblomastix</taxon>
    </lineage>
</organism>
<accession>A0A5J4TNR4</accession>
<gene>
    <name evidence="1" type="ORF">EZS28_044389</name>
</gene>
<evidence type="ECO:0000313" key="1">
    <source>
        <dbReference type="EMBL" id="KAA6360084.1"/>
    </source>
</evidence>
<comment type="caution">
    <text evidence="1">The sequence shown here is derived from an EMBL/GenBank/DDBJ whole genome shotgun (WGS) entry which is preliminary data.</text>
</comment>
<evidence type="ECO:0000313" key="2">
    <source>
        <dbReference type="Proteomes" id="UP000324800"/>
    </source>
</evidence>
<proteinExistence type="predicted"/>
<dbReference type="EMBL" id="SNRW01027456">
    <property type="protein sequence ID" value="KAA6360084.1"/>
    <property type="molecule type" value="Genomic_DNA"/>
</dbReference>
<dbReference type="AlphaFoldDB" id="A0A5J4TNR4"/>